<evidence type="ECO:0000313" key="2">
    <source>
        <dbReference type="EMBL" id="ABG58240.1"/>
    </source>
</evidence>
<proteinExistence type="predicted"/>
<dbReference type="CDD" id="cd02440">
    <property type="entry name" value="AdoMet_MTases"/>
    <property type="match status" value="1"/>
</dbReference>
<sequence length="239" mass="26773">MSSNTDPLGTAIIDYLNQTNDPIITVESNLTEPDEIPVRYLFRNKSEMPEKELFALSKAEGRILDVGAGAGAHARILQDENKLVVALDNSAKCCEAMKKQGIKHVVCEDFFTYSDNEKFDTIFLFMNGFGIAGTIDNLEPFLIKCKSLLKPNGKIIGESADIIYLFEEEDGSVNININGKYHGEILYQMSYRNELSGWFPWLYVSVDILTDIAEKAGLKQVDLYEGMDSDYVICLQNQG</sequence>
<dbReference type="RefSeq" id="WP_011584355.1">
    <property type="nucleotide sequence ID" value="NC_008255.1"/>
</dbReference>
<dbReference type="Proteomes" id="UP000001822">
    <property type="component" value="Chromosome"/>
</dbReference>
<keyword evidence="3" id="KW-1185">Reference proteome</keyword>
<gene>
    <name evidence="2" type="ordered locus">CHU_0963</name>
</gene>
<dbReference type="KEGG" id="chu:CHU_0963"/>
<organism evidence="2 3">
    <name type="scientific">Cytophaga hutchinsonii (strain ATCC 33406 / DSM 1761 / CIP 103989 / NBRC 15051 / NCIMB 9469 / D465)</name>
    <dbReference type="NCBI Taxonomy" id="269798"/>
    <lineage>
        <taxon>Bacteria</taxon>
        <taxon>Pseudomonadati</taxon>
        <taxon>Bacteroidota</taxon>
        <taxon>Cytophagia</taxon>
        <taxon>Cytophagales</taxon>
        <taxon>Cytophagaceae</taxon>
        <taxon>Cytophaga</taxon>
    </lineage>
</organism>
<dbReference type="AlphaFoldDB" id="A0A6N4SPP3"/>
<protein>
    <submittedName>
        <fullName evidence="2">SAM-dependent methyltransferase</fullName>
        <ecNumber evidence="2">2.1.1.-</ecNumber>
    </submittedName>
</protein>
<dbReference type="Pfam" id="PF13649">
    <property type="entry name" value="Methyltransf_25"/>
    <property type="match status" value="1"/>
</dbReference>
<evidence type="ECO:0000259" key="1">
    <source>
        <dbReference type="Pfam" id="PF13649"/>
    </source>
</evidence>
<accession>A0A6N4SPP3</accession>
<dbReference type="InterPro" id="IPR029063">
    <property type="entry name" value="SAM-dependent_MTases_sf"/>
</dbReference>
<name>A0A6N4SPP3_CYTH3</name>
<dbReference type="OrthoDB" id="1143568at2"/>
<dbReference type="EC" id="2.1.1.-" evidence="2"/>
<dbReference type="GO" id="GO:0032259">
    <property type="term" value="P:methylation"/>
    <property type="evidence" value="ECO:0007669"/>
    <property type="project" value="UniProtKB-KW"/>
</dbReference>
<dbReference type="SUPFAM" id="SSF53335">
    <property type="entry name" value="S-adenosyl-L-methionine-dependent methyltransferases"/>
    <property type="match status" value="1"/>
</dbReference>
<feature type="domain" description="Methyltransferase" evidence="1">
    <location>
        <begin position="63"/>
        <end position="153"/>
    </location>
</feature>
<dbReference type="Gene3D" id="3.40.50.150">
    <property type="entry name" value="Vaccinia Virus protein VP39"/>
    <property type="match status" value="1"/>
</dbReference>
<keyword evidence="2" id="KW-0808">Transferase</keyword>
<reference evidence="2 3" key="1">
    <citation type="journal article" date="2007" name="Appl. Environ. Microbiol.">
        <title>Genome sequence of the cellulolytic gliding bacterium Cytophaga hutchinsonii.</title>
        <authorList>
            <person name="Xie G."/>
            <person name="Bruce D.C."/>
            <person name="Challacombe J.F."/>
            <person name="Chertkov O."/>
            <person name="Detter J.C."/>
            <person name="Gilna P."/>
            <person name="Han C.S."/>
            <person name="Lucas S."/>
            <person name="Misra M."/>
            <person name="Myers G.L."/>
            <person name="Richardson P."/>
            <person name="Tapia R."/>
            <person name="Thayer N."/>
            <person name="Thompson L.S."/>
            <person name="Brettin T.S."/>
            <person name="Henrissat B."/>
            <person name="Wilson D.B."/>
            <person name="McBride M.J."/>
        </authorList>
    </citation>
    <scope>NUCLEOTIDE SEQUENCE [LARGE SCALE GENOMIC DNA]</scope>
    <source>
        <strain evidence="3">ATCC 33406 / DSM 1761 / CIP 103989 / NBRC 15051 / NCIMB 9469 / D465</strain>
    </source>
</reference>
<dbReference type="GO" id="GO:0008168">
    <property type="term" value="F:methyltransferase activity"/>
    <property type="evidence" value="ECO:0007669"/>
    <property type="project" value="UniProtKB-KW"/>
</dbReference>
<evidence type="ECO:0000313" key="3">
    <source>
        <dbReference type="Proteomes" id="UP000001822"/>
    </source>
</evidence>
<keyword evidence="2" id="KW-0489">Methyltransferase</keyword>
<dbReference type="InterPro" id="IPR041698">
    <property type="entry name" value="Methyltransf_25"/>
</dbReference>
<dbReference type="EMBL" id="CP000383">
    <property type="protein sequence ID" value="ABG58240.1"/>
    <property type="molecule type" value="Genomic_DNA"/>
</dbReference>